<comment type="caution">
    <text evidence="4">The sequence shown here is derived from an EMBL/GenBank/DDBJ whole genome shotgun (WGS) entry which is preliminary data.</text>
</comment>
<name>A0A327X1H1_LARAB</name>
<feature type="region of interest" description="Disordered" evidence="1">
    <location>
        <begin position="27"/>
        <end position="46"/>
    </location>
</feature>
<accession>A0A327X1H1</accession>
<dbReference type="OrthoDB" id="9806009at2"/>
<sequence>MQKKIVYSLLAGTLLCVSVLSCKQNPTNGNELTQTNDSTGARPRIPSPEWTRNATIYEVNVRQFSEEGTFKAVEQQLTRLREMGVDILWLMPIHPISKENVQGTLGNPYAVEDYKAVNPEYGTMADFKAFVKQAHDLGMHVILDWVPNHTGRSHSWVKLHPDWYTQINGKFTAPIDNQGQVTDRPDVVDLNYENPQLRAAMIDAMQFWVRECDVDGYRCEVAGFVPDDFWAELRPKLDSIKPVFMLAEWEDKPEHFKDCFNMNYGWSTFHLMQQIAKGKRPATALDSLLAHNKQRFPPWYYQMQFTQNHDENAWTGTGSELFGNGIDAFTVLAFTFNGMPLLYNGMESNLSKRLKFYEKDPIYWGNYAKADFYKTLLTLKHRNRALWNGQAGGELVKIPTEKDDKVYAFYRKQDNDLVVVIVNLSPTPQTIRLNGDGFEGVFTEVFSRESAELRNSMTFALKPWEYRVYTN</sequence>
<dbReference type="SMART" id="SM00642">
    <property type="entry name" value="Aamy"/>
    <property type="match status" value="1"/>
</dbReference>
<feature type="chain" id="PRO_5016385289" evidence="2">
    <location>
        <begin position="24"/>
        <end position="471"/>
    </location>
</feature>
<feature type="signal peptide" evidence="2">
    <location>
        <begin position="1"/>
        <end position="23"/>
    </location>
</feature>
<dbReference type="PANTHER" id="PTHR47786:SF2">
    <property type="entry name" value="GLYCOSYL HYDROLASE FAMILY 13 CATALYTIC DOMAIN-CONTAINING PROTEIN"/>
    <property type="match status" value="1"/>
</dbReference>
<dbReference type="Pfam" id="PF00128">
    <property type="entry name" value="Alpha-amylase"/>
    <property type="match status" value="1"/>
</dbReference>
<dbReference type="AlphaFoldDB" id="A0A327X1H1"/>
<keyword evidence="5" id="KW-1185">Reference proteome</keyword>
<dbReference type="SUPFAM" id="SSF51445">
    <property type="entry name" value="(Trans)glycosidases"/>
    <property type="match status" value="1"/>
</dbReference>
<dbReference type="InterPro" id="IPR013780">
    <property type="entry name" value="Glyco_hydro_b"/>
</dbReference>
<protein>
    <submittedName>
        <fullName evidence="4">Glycosidase</fullName>
    </submittedName>
</protein>
<keyword evidence="4" id="KW-0378">Hydrolase</keyword>
<dbReference type="Pfam" id="PF16657">
    <property type="entry name" value="Malt_amylase_C"/>
    <property type="match status" value="1"/>
</dbReference>
<evidence type="ECO:0000256" key="2">
    <source>
        <dbReference type="SAM" id="SignalP"/>
    </source>
</evidence>
<evidence type="ECO:0000313" key="5">
    <source>
        <dbReference type="Proteomes" id="UP000248790"/>
    </source>
</evidence>
<dbReference type="CDD" id="cd11313">
    <property type="entry name" value="AmyAc_arch_bac_AmyA"/>
    <property type="match status" value="1"/>
</dbReference>
<keyword evidence="4" id="KW-0326">Glycosidase</keyword>
<dbReference type="EMBL" id="QLMC01000002">
    <property type="protein sequence ID" value="RAK00256.1"/>
    <property type="molecule type" value="Genomic_DNA"/>
</dbReference>
<gene>
    <name evidence="4" type="ORF">LX87_01956</name>
</gene>
<dbReference type="PROSITE" id="PS51257">
    <property type="entry name" value="PROKAR_LIPOPROTEIN"/>
    <property type="match status" value="1"/>
</dbReference>
<keyword evidence="2" id="KW-0732">Signal</keyword>
<reference evidence="4 5" key="1">
    <citation type="submission" date="2018-06" db="EMBL/GenBank/DDBJ databases">
        <title>Genomic Encyclopedia of Archaeal and Bacterial Type Strains, Phase II (KMG-II): from individual species to whole genera.</title>
        <authorList>
            <person name="Goeker M."/>
        </authorList>
    </citation>
    <scope>NUCLEOTIDE SEQUENCE [LARGE SCALE GENOMIC DNA]</scope>
    <source>
        <strain evidence="4 5">DSM 21851</strain>
    </source>
</reference>
<feature type="compositionally biased region" description="Polar residues" evidence="1">
    <location>
        <begin position="27"/>
        <end position="39"/>
    </location>
</feature>
<dbReference type="InterPro" id="IPR006047">
    <property type="entry name" value="GH13_cat_dom"/>
</dbReference>
<proteinExistence type="predicted"/>
<dbReference type="SUPFAM" id="SSF51011">
    <property type="entry name" value="Glycosyl hydrolase domain"/>
    <property type="match status" value="1"/>
</dbReference>
<dbReference type="InterPro" id="IPR032091">
    <property type="entry name" value="Malt_amylase-like_C"/>
</dbReference>
<dbReference type="Proteomes" id="UP000248790">
    <property type="component" value="Unassembled WGS sequence"/>
</dbReference>
<evidence type="ECO:0000256" key="1">
    <source>
        <dbReference type="SAM" id="MobiDB-lite"/>
    </source>
</evidence>
<dbReference type="GO" id="GO:0016798">
    <property type="term" value="F:hydrolase activity, acting on glycosyl bonds"/>
    <property type="evidence" value="ECO:0007669"/>
    <property type="project" value="UniProtKB-KW"/>
</dbReference>
<feature type="domain" description="Glycosyl hydrolase family 13 catalytic" evidence="3">
    <location>
        <begin position="58"/>
        <end position="380"/>
    </location>
</feature>
<dbReference type="RefSeq" id="WP_111628010.1">
    <property type="nucleotide sequence ID" value="NZ_QLMC01000002.1"/>
</dbReference>
<dbReference type="Gene3D" id="2.60.40.1180">
    <property type="entry name" value="Golgi alpha-mannosidase II"/>
    <property type="match status" value="1"/>
</dbReference>
<evidence type="ECO:0000259" key="3">
    <source>
        <dbReference type="SMART" id="SM00642"/>
    </source>
</evidence>
<dbReference type="Gene3D" id="3.20.20.80">
    <property type="entry name" value="Glycosidases"/>
    <property type="match status" value="1"/>
</dbReference>
<organism evidence="4 5">
    <name type="scientific">Larkinella arboricola</name>
    <dbReference type="NCBI Taxonomy" id="643671"/>
    <lineage>
        <taxon>Bacteria</taxon>
        <taxon>Pseudomonadati</taxon>
        <taxon>Bacteroidota</taxon>
        <taxon>Cytophagia</taxon>
        <taxon>Cytophagales</taxon>
        <taxon>Spirosomataceae</taxon>
        <taxon>Larkinella</taxon>
    </lineage>
</organism>
<dbReference type="GO" id="GO:0005975">
    <property type="term" value="P:carbohydrate metabolic process"/>
    <property type="evidence" value="ECO:0007669"/>
    <property type="project" value="InterPro"/>
</dbReference>
<evidence type="ECO:0000313" key="4">
    <source>
        <dbReference type="EMBL" id="RAK00256.1"/>
    </source>
</evidence>
<dbReference type="InterPro" id="IPR017853">
    <property type="entry name" value="GH"/>
</dbReference>
<dbReference type="PANTHER" id="PTHR47786">
    <property type="entry name" value="ALPHA-1,4-GLUCAN:MALTOSE-1-PHOSPHATE MALTOSYLTRANSFERASE"/>
    <property type="match status" value="1"/>
</dbReference>